<accession>A0A0F7L8P6</accession>
<evidence type="ECO:0000313" key="1">
    <source>
        <dbReference type="EMBL" id="AKH47933.1"/>
    </source>
</evidence>
<protein>
    <submittedName>
        <fullName evidence="1">Uncharacterized protein</fullName>
    </submittedName>
</protein>
<reference evidence="1" key="1">
    <citation type="journal article" date="2015" name="Front. Microbiol.">
        <title>Combining genomic sequencing methods to explore viral diversity and reveal potential virus-host interactions.</title>
        <authorList>
            <person name="Chow C.E."/>
            <person name="Winget D.M."/>
            <person name="White R.A.III."/>
            <person name="Hallam S.J."/>
            <person name="Suttle C.A."/>
        </authorList>
    </citation>
    <scope>NUCLEOTIDE SEQUENCE</scope>
    <source>
        <strain evidence="1">Oxic1_5</strain>
    </source>
</reference>
<dbReference type="EMBL" id="KR029600">
    <property type="protein sequence ID" value="AKH47933.1"/>
    <property type="molecule type" value="Genomic_DNA"/>
</dbReference>
<sequence length="55" mass="6141">MLTKGCLAINICCNVICKRSTIRHGSIRCYSKSTAIVGVEVHFISFSLNKDCRFC</sequence>
<reference evidence="1" key="2">
    <citation type="submission" date="2015-03" db="EMBL/GenBank/DDBJ databases">
        <authorList>
            <person name="Chow C.-E.T."/>
            <person name="Winget D.M."/>
            <person name="White R.A.III."/>
            <person name="Hallam S.J."/>
            <person name="Suttle C.A."/>
        </authorList>
    </citation>
    <scope>NUCLEOTIDE SEQUENCE</scope>
    <source>
        <strain evidence="1">Oxic1_5</strain>
    </source>
</reference>
<proteinExistence type="predicted"/>
<organism evidence="1">
    <name type="scientific">uncultured marine virus</name>
    <dbReference type="NCBI Taxonomy" id="186617"/>
    <lineage>
        <taxon>Viruses</taxon>
        <taxon>environmental samples</taxon>
    </lineage>
</organism>
<name>A0A0F7L8P6_9VIRU</name>